<sequence>MAVRWERGGGCAQLGLRPSAAPSRLAVVSLLLLLLLLLLFAPQSAASKSAVSKTHVKVLLVRGSDIAVPNAVLTAFYTGVDASLWAHNSAAAGDVCVEVVRREAKMSEFVAVLEGAVQKENGTLALLGQFGDTYLKAALPVLPRFDLVAFAPFTASSAVRGWNPNVYFVRPDPVAELLALIRHAVTELRVLRVGFMYLRGVFFGDGECEQAGRVMSEMGYELSGVFTVDSDAGGGADPKEFDAAWERFAAARPQAVIVFGSPVRDTKKFVRRMLTDGRTAGAYLLAPSVVQSVVVRTWRAVVAAGGAEFVPGQVISTGTTPLAKDTQYGAIRRFQGVMRDYLANGGQTDYNDTEHFLKNDSDGELMVDGWVAGEVLAQALSNRKWVSDRKAFMASLFNQRRYVVDDLVIGDYGGECKGAAASRGATCRCNGGGRTVYMKRFVEGYRAEAVGEGLMTFRLSDCNVSSTLVPPVFSGVALLMADGGAAHRAFGEIWVPGLVLCLLRRHVRRGRNVVSISLFFSFHRP</sequence>
<keyword evidence="4" id="KW-1185">Reference proteome</keyword>
<dbReference type="InterPro" id="IPR057399">
    <property type="entry name" value="GRESAG4.1/3_peripasmic_1"/>
</dbReference>
<feature type="chain" id="PRO_5001605632" evidence="1">
    <location>
        <begin position="47"/>
        <end position="525"/>
    </location>
</feature>
<feature type="domain" description="Receptor-type adenylate cyclase GRESAG 4.1/3 periplasmic binding protein-like" evidence="2">
    <location>
        <begin position="175"/>
        <end position="318"/>
    </location>
</feature>
<reference evidence="3 4" key="1">
    <citation type="submission" date="2013-07" db="EMBL/GenBank/DDBJ databases">
        <authorList>
            <person name="Stoco P.H."/>
            <person name="Wagner G."/>
            <person name="Gerber A."/>
            <person name="Zaha A."/>
            <person name="Thompson C."/>
            <person name="Bartholomeu D.C."/>
            <person name="Luckemeyer D.D."/>
            <person name="Bahia D."/>
            <person name="Loreto E."/>
            <person name="Prestes E.B."/>
            <person name="Lima F.M."/>
            <person name="Rodrigues-Luiz G."/>
            <person name="Vallejo G.A."/>
            <person name="Filho J.F."/>
            <person name="Monteiro K.M."/>
            <person name="Tyler K.M."/>
            <person name="de Almeida L.G."/>
            <person name="Ortiz M.F."/>
            <person name="Siervo M.A."/>
            <person name="de Moraes M.H."/>
            <person name="Cunha O.L."/>
            <person name="Mendonca-Neto R."/>
            <person name="Silva R."/>
            <person name="Teixeira S.M."/>
            <person name="Murta S.M."/>
            <person name="Sincero T.C."/>
            <person name="Mendes T.A."/>
            <person name="Urmenyi T.P."/>
            <person name="Silva V.G."/>
            <person name="da Rocha W.D."/>
            <person name="Andersson B."/>
            <person name="Romanha A.J."/>
            <person name="Steindel M."/>
            <person name="de Vasconcelos A.T."/>
            <person name="Grisard E.C."/>
        </authorList>
    </citation>
    <scope>NUCLEOTIDE SEQUENCE [LARGE SCALE GENOMIC DNA]</scope>
    <source>
        <strain evidence="3 4">SC58</strain>
    </source>
</reference>
<accession>A0A061ITH0</accession>
<dbReference type="AlphaFoldDB" id="A0A061ITH0"/>
<dbReference type="SUPFAM" id="SSF53822">
    <property type="entry name" value="Periplasmic binding protein-like I"/>
    <property type="match status" value="1"/>
</dbReference>
<dbReference type="InterPro" id="IPR050697">
    <property type="entry name" value="Adenylyl/Guanylyl_Cyclase_3/4"/>
</dbReference>
<gene>
    <name evidence="3" type="ORF">TRSC58_06471</name>
</gene>
<dbReference type="VEuPathDB" id="TriTrypDB:TRSC58_06471"/>
<keyword evidence="3" id="KW-0675">Receptor</keyword>
<dbReference type="Pfam" id="PF25495">
    <property type="entry name" value="Peripla_BP_A-cyclase_1"/>
    <property type="match status" value="1"/>
</dbReference>
<dbReference type="Gene3D" id="3.40.50.2300">
    <property type="match status" value="2"/>
</dbReference>
<organism evidence="3 4">
    <name type="scientific">Trypanosoma rangeli SC58</name>
    <dbReference type="NCBI Taxonomy" id="429131"/>
    <lineage>
        <taxon>Eukaryota</taxon>
        <taxon>Discoba</taxon>
        <taxon>Euglenozoa</taxon>
        <taxon>Kinetoplastea</taxon>
        <taxon>Metakinetoplastina</taxon>
        <taxon>Trypanosomatida</taxon>
        <taxon>Trypanosomatidae</taxon>
        <taxon>Trypanosoma</taxon>
        <taxon>Herpetosoma</taxon>
    </lineage>
</organism>
<dbReference type="InterPro" id="IPR028082">
    <property type="entry name" value="Peripla_BP_I"/>
</dbReference>
<feature type="signal peptide" evidence="1">
    <location>
        <begin position="1"/>
        <end position="46"/>
    </location>
</feature>
<evidence type="ECO:0000259" key="2">
    <source>
        <dbReference type="Pfam" id="PF25495"/>
    </source>
</evidence>
<protein>
    <submittedName>
        <fullName evidence="3">Receptor-type adenylate cyclase</fullName>
    </submittedName>
</protein>
<dbReference type="PANTHER" id="PTHR43081">
    <property type="entry name" value="ADENYLATE CYCLASE, TERMINAL-DIFFERENTIATION SPECIFIC-RELATED"/>
    <property type="match status" value="1"/>
</dbReference>
<dbReference type="PANTHER" id="PTHR43081:SF1">
    <property type="entry name" value="ADENYLATE CYCLASE, TERMINAL-DIFFERENTIATION SPECIFIC"/>
    <property type="match status" value="1"/>
</dbReference>
<evidence type="ECO:0000313" key="3">
    <source>
        <dbReference type="EMBL" id="ESL05864.1"/>
    </source>
</evidence>
<evidence type="ECO:0000313" key="4">
    <source>
        <dbReference type="Proteomes" id="UP000031737"/>
    </source>
</evidence>
<proteinExistence type="predicted"/>
<name>A0A061ITH0_TRYRA</name>
<dbReference type="FunFam" id="3.40.50.2300:FF:000162">
    <property type="entry name" value="Receptor-type adenylate cyclase GRESAG 4, putative"/>
    <property type="match status" value="1"/>
</dbReference>
<keyword evidence="1" id="KW-0732">Signal</keyword>
<dbReference type="OrthoDB" id="260718at2759"/>
<comment type="caution">
    <text evidence="3">The sequence shown here is derived from an EMBL/GenBank/DDBJ whole genome shotgun (WGS) entry which is preliminary data.</text>
</comment>
<dbReference type="EMBL" id="AUPL01006471">
    <property type="protein sequence ID" value="ESL05864.1"/>
    <property type="molecule type" value="Genomic_DNA"/>
</dbReference>
<dbReference type="Proteomes" id="UP000031737">
    <property type="component" value="Unassembled WGS sequence"/>
</dbReference>
<evidence type="ECO:0000256" key="1">
    <source>
        <dbReference type="SAM" id="SignalP"/>
    </source>
</evidence>